<evidence type="ECO:0000256" key="5">
    <source>
        <dbReference type="ARBA" id="ARBA00023277"/>
    </source>
</evidence>
<accession>A0A1E7KJ38</accession>
<dbReference type="GO" id="GO:0005975">
    <property type="term" value="P:carbohydrate metabolic process"/>
    <property type="evidence" value="ECO:0007669"/>
    <property type="project" value="InterPro"/>
</dbReference>
<dbReference type="Pfam" id="PF04794">
    <property type="entry name" value="YdjC"/>
    <property type="match status" value="1"/>
</dbReference>
<dbReference type="Proteomes" id="UP000176101">
    <property type="component" value="Unassembled WGS sequence"/>
</dbReference>
<sequence length="313" mass="34554">MDTHLSHTTTSGATRLSSELLGFSLEARVLLVNCDDMGMHTAVNTAVVDSVERGIASSCSLMTPCPAADHAMRLLSRRPEVPFGVHLTLVRDSRRHSWGPLAPRERVPSLLDDTGWFFVATPEGRARLLAQARPEEIEREFRAQIEAVAAVGHAPTHLDFHCLADGGRDDILDLTVALAAEYGLAVRVWLEPGCGKARRQGLPVADNAFLDSFSLEAQDIEGKAARYAQLLSELPAGLSEWAVHPAIVDEEWRTIEPAGWRVRQSDHHFLTSDQAAEVLQREGIDVIDYRPLQRVWSPARDFASRPPSPNHRS</sequence>
<dbReference type="GO" id="GO:0046872">
    <property type="term" value="F:metal ion binding"/>
    <property type="evidence" value="ECO:0007669"/>
    <property type="project" value="UniProtKB-KW"/>
</dbReference>
<evidence type="ECO:0000313" key="7">
    <source>
        <dbReference type="Proteomes" id="UP000176101"/>
    </source>
</evidence>
<dbReference type="PANTHER" id="PTHR31609">
    <property type="entry name" value="YDJC DEACETYLASE FAMILY MEMBER"/>
    <property type="match status" value="1"/>
</dbReference>
<dbReference type="CDD" id="cd10802">
    <property type="entry name" value="YdjC_TTHB029_like"/>
    <property type="match status" value="1"/>
</dbReference>
<dbReference type="GO" id="GO:0019213">
    <property type="term" value="F:deacetylase activity"/>
    <property type="evidence" value="ECO:0007669"/>
    <property type="project" value="TreeGrafter"/>
</dbReference>
<evidence type="ECO:0000256" key="4">
    <source>
        <dbReference type="ARBA" id="ARBA00022842"/>
    </source>
</evidence>
<organism evidence="6 7">
    <name type="scientific">Streptomyces oceani</name>
    <dbReference type="NCBI Taxonomy" id="1075402"/>
    <lineage>
        <taxon>Bacteria</taxon>
        <taxon>Bacillati</taxon>
        <taxon>Actinomycetota</taxon>
        <taxon>Actinomycetes</taxon>
        <taxon>Kitasatosporales</taxon>
        <taxon>Streptomycetaceae</taxon>
        <taxon>Streptomyces</taxon>
    </lineage>
</organism>
<comment type="caution">
    <text evidence="6">The sequence shown here is derived from an EMBL/GenBank/DDBJ whole genome shotgun (WGS) entry which is preliminary data.</text>
</comment>
<evidence type="ECO:0000313" key="6">
    <source>
        <dbReference type="EMBL" id="OEV03969.1"/>
    </source>
</evidence>
<evidence type="ECO:0008006" key="8">
    <source>
        <dbReference type="Google" id="ProtNLM"/>
    </source>
</evidence>
<dbReference type="STRING" id="1075402.AN216_09515"/>
<evidence type="ECO:0000256" key="3">
    <source>
        <dbReference type="ARBA" id="ARBA00022801"/>
    </source>
</evidence>
<dbReference type="GO" id="GO:0016787">
    <property type="term" value="F:hydrolase activity"/>
    <property type="evidence" value="ECO:0007669"/>
    <property type="project" value="UniProtKB-KW"/>
</dbReference>
<dbReference type="InterPro" id="IPR011330">
    <property type="entry name" value="Glyco_hydro/deAcase_b/a-brl"/>
</dbReference>
<dbReference type="SUPFAM" id="SSF88713">
    <property type="entry name" value="Glycoside hydrolase/deacetylase"/>
    <property type="match status" value="1"/>
</dbReference>
<reference evidence="6 7" key="1">
    <citation type="journal article" date="2016" name="Front. Microbiol.">
        <title>Comparative Genomics Analysis of Streptomyces Species Reveals Their Adaptation to the Marine Environment and Their Diversity at the Genomic Level.</title>
        <authorList>
            <person name="Tian X."/>
            <person name="Zhang Z."/>
            <person name="Yang T."/>
            <person name="Chen M."/>
            <person name="Li J."/>
            <person name="Chen F."/>
            <person name="Yang J."/>
            <person name="Li W."/>
            <person name="Zhang B."/>
            <person name="Zhang Z."/>
            <person name="Wu J."/>
            <person name="Zhang C."/>
            <person name="Long L."/>
            <person name="Xiao J."/>
        </authorList>
    </citation>
    <scope>NUCLEOTIDE SEQUENCE [LARGE SCALE GENOMIC DNA]</scope>
    <source>
        <strain evidence="6 7">SCSIO 02100</strain>
    </source>
</reference>
<dbReference type="InterPro" id="IPR006879">
    <property type="entry name" value="YdjC-like"/>
</dbReference>
<dbReference type="EMBL" id="LJGU01000115">
    <property type="protein sequence ID" value="OEV03969.1"/>
    <property type="molecule type" value="Genomic_DNA"/>
</dbReference>
<gene>
    <name evidence="6" type="ORF">AN216_09515</name>
</gene>
<comment type="cofactor">
    <cofactor evidence="1">
        <name>Mg(2+)</name>
        <dbReference type="ChEBI" id="CHEBI:18420"/>
    </cofactor>
</comment>
<proteinExistence type="predicted"/>
<keyword evidence="5" id="KW-0119">Carbohydrate metabolism</keyword>
<protein>
    <recommendedName>
        <fullName evidence="8">ChbG/HpnK family deacetylase</fullName>
    </recommendedName>
</protein>
<dbReference type="PATRIC" id="fig|1075402.3.peg.5294"/>
<dbReference type="PANTHER" id="PTHR31609:SF1">
    <property type="entry name" value="CARBOHYDRATE DEACETYLASE"/>
    <property type="match status" value="1"/>
</dbReference>
<keyword evidence="4" id="KW-0460">Magnesium</keyword>
<keyword evidence="3" id="KW-0378">Hydrolase</keyword>
<evidence type="ECO:0000256" key="1">
    <source>
        <dbReference type="ARBA" id="ARBA00001946"/>
    </source>
</evidence>
<keyword evidence="2" id="KW-0479">Metal-binding</keyword>
<name>A0A1E7KJ38_9ACTN</name>
<dbReference type="Gene3D" id="3.20.20.370">
    <property type="entry name" value="Glycoside hydrolase/deacetylase"/>
    <property type="match status" value="1"/>
</dbReference>
<keyword evidence="7" id="KW-1185">Reference proteome</keyword>
<evidence type="ECO:0000256" key="2">
    <source>
        <dbReference type="ARBA" id="ARBA00022723"/>
    </source>
</evidence>
<dbReference type="AlphaFoldDB" id="A0A1E7KJ38"/>